<proteinExistence type="inferred from homology"/>
<evidence type="ECO:0000313" key="12">
    <source>
        <dbReference type="Proteomes" id="UP001157109"/>
    </source>
</evidence>
<comment type="similarity">
    <text evidence="2">Belongs to the DivIVA family.</text>
</comment>
<comment type="subcellular location">
    <subcellularLocation>
        <location evidence="1">Cytoplasm</location>
    </subcellularLocation>
</comment>
<dbReference type="Gene3D" id="6.10.250.660">
    <property type="match status" value="1"/>
</dbReference>
<protein>
    <recommendedName>
        <fullName evidence="3">Cell wall synthesis protein Wag31</fullName>
    </recommendedName>
    <alternativeName>
        <fullName evidence="8">Antigen 84</fullName>
    </alternativeName>
</protein>
<dbReference type="InterPro" id="IPR019933">
    <property type="entry name" value="DivIVA_domain"/>
</dbReference>
<keyword evidence="12" id="KW-1185">Reference proteome</keyword>
<keyword evidence="7" id="KW-0131">Cell cycle</keyword>
<dbReference type="Proteomes" id="UP001157109">
    <property type="component" value="Unassembled WGS sequence"/>
</dbReference>
<evidence type="ECO:0000256" key="6">
    <source>
        <dbReference type="ARBA" id="ARBA00023054"/>
    </source>
</evidence>
<feature type="compositionally biased region" description="Basic and acidic residues" evidence="10">
    <location>
        <begin position="135"/>
        <end position="144"/>
    </location>
</feature>
<organism evidence="11 12">
    <name type="scientific">Arsenicicoccus piscis</name>
    <dbReference type="NCBI Taxonomy" id="673954"/>
    <lineage>
        <taxon>Bacteria</taxon>
        <taxon>Bacillati</taxon>
        <taxon>Actinomycetota</taxon>
        <taxon>Actinomycetes</taxon>
        <taxon>Micrococcales</taxon>
        <taxon>Intrasporangiaceae</taxon>
        <taxon>Arsenicicoccus</taxon>
    </lineage>
</organism>
<evidence type="ECO:0000256" key="10">
    <source>
        <dbReference type="SAM" id="MobiDB-lite"/>
    </source>
</evidence>
<evidence type="ECO:0000256" key="5">
    <source>
        <dbReference type="ARBA" id="ARBA00022618"/>
    </source>
</evidence>
<evidence type="ECO:0000256" key="1">
    <source>
        <dbReference type="ARBA" id="ARBA00004496"/>
    </source>
</evidence>
<name>A0ABQ6HMM1_9MICO</name>
<evidence type="ECO:0000256" key="4">
    <source>
        <dbReference type="ARBA" id="ARBA00022490"/>
    </source>
</evidence>
<dbReference type="EMBL" id="BSUJ01000001">
    <property type="protein sequence ID" value="GMA18959.1"/>
    <property type="molecule type" value="Genomic_DNA"/>
</dbReference>
<sequence>MALTPEDVLKKSFGATQFRRGYDEREVDDFLDEVVSELRDLVAERDDYKRKYEDCARAKGVTPVPSDKGASAKAAADKERAAGDEIASLRRQLLESEERAAQGATNGKGQSEALVKAQAEARTAREELARAQDELARVKAEAGERSATATSGAPAAAAGAAGAAGLLEMAQRLHDEHIAKGQAEHDRLISEATTQRDELVAEGTSKRAQLLSEAQQRHDQLIAEGQQRHKTLISEATQQHETLLAEANKQRESILANLQAETGSLEKRVASLRGFEERYRHNIAEFIEGQLREVRETPSLAPDEQ</sequence>
<dbReference type="InterPro" id="IPR007793">
    <property type="entry name" value="DivIVA_fam"/>
</dbReference>
<evidence type="ECO:0000256" key="9">
    <source>
        <dbReference type="SAM" id="Coils"/>
    </source>
</evidence>
<dbReference type="RefSeq" id="WP_241442830.1">
    <property type="nucleotide sequence ID" value="NZ_BSUJ01000001.1"/>
</dbReference>
<dbReference type="PANTHER" id="PTHR35794">
    <property type="entry name" value="CELL DIVISION PROTEIN DIVIVA"/>
    <property type="match status" value="1"/>
</dbReference>
<reference evidence="12" key="1">
    <citation type="journal article" date="2019" name="Int. J. Syst. Evol. Microbiol.">
        <title>The Global Catalogue of Microorganisms (GCM) 10K type strain sequencing project: providing services to taxonomists for standard genome sequencing and annotation.</title>
        <authorList>
            <consortium name="The Broad Institute Genomics Platform"/>
            <consortium name="The Broad Institute Genome Sequencing Center for Infectious Disease"/>
            <person name="Wu L."/>
            <person name="Ma J."/>
        </authorList>
    </citation>
    <scope>NUCLEOTIDE SEQUENCE [LARGE SCALE GENOMIC DNA]</scope>
    <source>
        <strain evidence="12">NBRC 105830</strain>
    </source>
</reference>
<gene>
    <name evidence="11" type="ORF">GCM10025862_09800</name>
</gene>
<evidence type="ECO:0000256" key="7">
    <source>
        <dbReference type="ARBA" id="ARBA00023306"/>
    </source>
</evidence>
<keyword evidence="5" id="KW-0132">Cell division</keyword>
<dbReference type="NCBIfam" id="TIGR03544">
    <property type="entry name" value="DivI1A_domain"/>
    <property type="match status" value="1"/>
</dbReference>
<comment type="caution">
    <text evidence="11">The sequence shown here is derived from an EMBL/GenBank/DDBJ whole genome shotgun (WGS) entry which is preliminary data.</text>
</comment>
<evidence type="ECO:0000256" key="3">
    <source>
        <dbReference type="ARBA" id="ARBA00018787"/>
    </source>
</evidence>
<dbReference type="PANTHER" id="PTHR35794:SF2">
    <property type="entry name" value="CELL DIVISION PROTEIN DIVIVA"/>
    <property type="match status" value="1"/>
</dbReference>
<evidence type="ECO:0000256" key="2">
    <source>
        <dbReference type="ARBA" id="ARBA00009008"/>
    </source>
</evidence>
<accession>A0ABQ6HMM1</accession>
<keyword evidence="4" id="KW-0963">Cytoplasm</keyword>
<feature type="region of interest" description="Disordered" evidence="10">
    <location>
        <begin position="135"/>
        <end position="154"/>
    </location>
</feature>
<evidence type="ECO:0000313" key="11">
    <source>
        <dbReference type="EMBL" id="GMA18959.1"/>
    </source>
</evidence>
<evidence type="ECO:0000256" key="8">
    <source>
        <dbReference type="ARBA" id="ARBA00031737"/>
    </source>
</evidence>
<dbReference type="Pfam" id="PF05103">
    <property type="entry name" value="DivIVA"/>
    <property type="match status" value="1"/>
</dbReference>
<feature type="region of interest" description="Disordered" evidence="10">
    <location>
        <begin position="95"/>
        <end position="130"/>
    </location>
</feature>
<feature type="coiled-coil region" evidence="9">
    <location>
        <begin position="31"/>
        <end position="58"/>
    </location>
</feature>
<keyword evidence="6 9" id="KW-0175">Coiled coil</keyword>
<feature type="region of interest" description="Disordered" evidence="10">
    <location>
        <begin position="59"/>
        <end position="82"/>
    </location>
</feature>